<dbReference type="AlphaFoldDB" id="A0A327ZEJ0"/>
<feature type="domain" description="HTH lacI-type" evidence="4">
    <location>
        <begin position="1"/>
        <end position="55"/>
    </location>
</feature>
<dbReference type="Gene3D" id="3.40.50.2300">
    <property type="match status" value="2"/>
</dbReference>
<dbReference type="PANTHER" id="PTHR30146">
    <property type="entry name" value="LACI-RELATED TRANSCRIPTIONAL REPRESSOR"/>
    <property type="match status" value="1"/>
</dbReference>
<evidence type="ECO:0000313" key="6">
    <source>
        <dbReference type="Proteomes" id="UP000249341"/>
    </source>
</evidence>
<dbReference type="Proteomes" id="UP000249341">
    <property type="component" value="Unassembled WGS sequence"/>
</dbReference>
<evidence type="ECO:0000256" key="1">
    <source>
        <dbReference type="ARBA" id="ARBA00023015"/>
    </source>
</evidence>
<dbReference type="EMBL" id="QLMJ01000005">
    <property type="protein sequence ID" value="RAK38114.1"/>
    <property type="molecule type" value="Genomic_DNA"/>
</dbReference>
<organism evidence="5 6">
    <name type="scientific">Actinoplanes lutulentus</name>
    <dbReference type="NCBI Taxonomy" id="1287878"/>
    <lineage>
        <taxon>Bacteria</taxon>
        <taxon>Bacillati</taxon>
        <taxon>Actinomycetota</taxon>
        <taxon>Actinomycetes</taxon>
        <taxon>Micromonosporales</taxon>
        <taxon>Micromonosporaceae</taxon>
        <taxon>Actinoplanes</taxon>
    </lineage>
</organism>
<keyword evidence="3" id="KW-0804">Transcription</keyword>
<sequence>MRDVARASGVSQATVSFVLNETANQTIPDATRERVRRAAAELGYVPHSIARALREGASRIVVLEAGGLPRGNSLESFIAGLDAELALAGHSLLVSYGSSAAAIEAVSPRAVIDLPAVYASPDREVADGGWIDGMAAHTLTQIGHLAGRGHRKIAVAVPAGPDPLFALMAGHVRSAAQELRLPPPETVLVDDRPDQLRALLDAGITAVAGLHDDAALGVLAALSDLGLRAPDDLAVIGFDDTPQGALWRPRLTSVRIDARAYGRRTARQVLGLPVGDATPAPAQVIVRDSA</sequence>
<keyword evidence="1" id="KW-0805">Transcription regulation</keyword>
<dbReference type="InterPro" id="IPR028082">
    <property type="entry name" value="Peripla_BP_I"/>
</dbReference>
<dbReference type="SUPFAM" id="SSF47413">
    <property type="entry name" value="lambda repressor-like DNA-binding domains"/>
    <property type="match status" value="1"/>
</dbReference>
<accession>A0A327ZEJ0</accession>
<evidence type="ECO:0000313" key="5">
    <source>
        <dbReference type="EMBL" id="RAK38114.1"/>
    </source>
</evidence>
<dbReference type="InterPro" id="IPR010982">
    <property type="entry name" value="Lambda_DNA-bd_dom_sf"/>
</dbReference>
<dbReference type="PROSITE" id="PS00356">
    <property type="entry name" value="HTH_LACI_1"/>
    <property type="match status" value="1"/>
</dbReference>
<reference evidence="5 6" key="1">
    <citation type="submission" date="2018-06" db="EMBL/GenBank/DDBJ databases">
        <title>Genomic Encyclopedia of Type Strains, Phase III (KMG-III): the genomes of soil and plant-associated and newly described type strains.</title>
        <authorList>
            <person name="Whitman W."/>
        </authorList>
    </citation>
    <scope>NUCLEOTIDE SEQUENCE [LARGE SCALE GENOMIC DNA]</scope>
    <source>
        <strain evidence="5 6">CGMCC 4.7090</strain>
    </source>
</reference>
<dbReference type="Gene3D" id="1.10.260.40">
    <property type="entry name" value="lambda repressor-like DNA-binding domains"/>
    <property type="match status" value="1"/>
</dbReference>
<name>A0A327ZEJ0_9ACTN</name>
<keyword evidence="6" id="KW-1185">Reference proteome</keyword>
<dbReference type="CDD" id="cd06267">
    <property type="entry name" value="PBP1_LacI_sugar_binding-like"/>
    <property type="match status" value="1"/>
</dbReference>
<evidence type="ECO:0000259" key="4">
    <source>
        <dbReference type="PROSITE" id="PS50932"/>
    </source>
</evidence>
<dbReference type="SUPFAM" id="SSF53822">
    <property type="entry name" value="Periplasmic binding protein-like I"/>
    <property type="match status" value="1"/>
</dbReference>
<dbReference type="PANTHER" id="PTHR30146:SF138">
    <property type="entry name" value="TRANSCRIPTIONAL REGULATORY PROTEIN"/>
    <property type="match status" value="1"/>
</dbReference>
<dbReference type="CDD" id="cd01392">
    <property type="entry name" value="HTH_LacI"/>
    <property type="match status" value="1"/>
</dbReference>
<keyword evidence="2 5" id="KW-0238">DNA-binding</keyword>
<dbReference type="InterPro" id="IPR000843">
    <property type="entry name" value="HTH_LacI"/>
</dbReference>
<evidence type="ECO:0000256" key="3">
    <source>
        <dbReference type="ARBA" id="ARBA00023163"/>
    </source>
</evidence>
<comment type="caution">
    <text evidence="5">The sequence shown here is derived from an EMBL/GenBank/DDBJ whole genome shotgun (WGS) entry which is preliminary data.</text>
</comment>
<dbReference type="Pfam" id="PF13377">
    <property type="entry name" value="Peripla_BP_3"/>
    <property type="match status" value="1"/>
</dbReference>
<dbReference type="GO" id="GO:0003700">
    <property type="term" value="F:DNA-binding transcription factor activity"/>
    <property type="evidence" value="ECO:0007669"/>
    <property type="project" value="TreeGrafter"/>
</dbReference>
<evidence type="ECO:0000256" key="2">
    <source>
        <dbReference type="ARBA" id="ARBA00023125"/>
    </source>
</evidence>
<dbReference type="PROSITE" id="PS50932">
    <property type="entry name" value="HTH_LACI_2"/>
    <property type="match status" value="1"/>
</dbReference>
<protein>
    <submittedName>
        <fullName evidence="5">DNA-binding LacI/PurR family transcriptional regulator</fullName>
    </submittedName>
</protein>
<gene>
    <name evidence="5" type="ORF">B0I29_10560</name>
</gene>
<dbReference type="InterPro" id="IPR046335">
    <property type="entry name" value="LacI/GalR-like_sensor"/>
</dbReference>
<dbReference type="GO" id="GO:0000976">
    <property type="term" value="F:transcription cis-regulatory region binding"/>
    <property type="evidence" value="ECO:0007669"/>
    <property type="project" value="TreeGrafter"/>
</dbReference>
<dbReference type="Pfam" id="PF00356">
    <property type="entry name" value="LacI"/>
    <property type="match status" value="1"/>
</dbReference>
<dbReference type="SMART" id="SM00354">
    <property type="entry name" value="HTH_LACI"/>
    <property type="match status" value="1"/>
</dbReference>
<proteinExistence type="predicted"/>